<proteinExistence type="inferred from homology"/>
<protein>
    <submittedName>
        <fullName evidence="10">2-keto-3-deoxygluconate permease</fullName>
    </submittedName>
</protein>
<evidence type="ECO:0000313" key="10">
    <source>
        <dbReference type="EMBL" id="MBA5729559.1"/>
    </source>
</evidence>
<comment type="caution">
    <text evidence="10">The sequence shown here is derived from an EMBL/GenBank/DDBJ whole genome shotgun (WGS) entry which is preliminary data.</text>
</comment>
<dbReference type="EMBL" id="JACAOA010000017">
    <property type="protein sequence ID" value="MBA5729559.1"/>
    <property type="molecule type" value="Genomic_DNA"/>
</dbReference>
<evidence type="ECO:0000256" key="6">
    <source>
        <dbReference type="ARBA" id="ARBA00022847"/>
    </source>
</evidence>
<evidence type="ECO:0000256" key="3">
    <source>
        <dbReference type="ARBA" id="ARBA00022475"/>
    </source>
</evidence>
<evidence type="ECO:0000256" key="8">
    <source>
        <dbReference type="ARBA" id="ARBA00023136"/>
    </source>
</evidence>
<reference evidence="10 11" key="1">
    <citation type="submission" date="2020-06" db="EMBL/GenBank/DDBJ databases">
        <title>Reclassification of Facklamia ignava, Facklamia soureckii and Facklami tabacinasalis as Falseniella iganva gen. nov., comb. nov., Hutsoniella ignava gen. nov., comb. nov., and Ruoffia tabacinasalis gen. nov., comb. nov and description of Ruoffia haltotolerans sp. nov., isolated from hypersaline Inland Sea of Qatar.</title>
        <authorList>
            <person name="Fotedar R."/>
            <person name="Sankaranarayanan K."/>
            <person name="Lawson P."/>
            <person name="Caldwell M."/>
            <person name="Zeyara A."/>
            <person name="Al Malki A."/>
            <person name="Ali M."/>
        </authorList>
    </citation>
    <scope>NUCLEOTIDE SEQUENCE [LARGE SCALE GENOMIC DNA]</scope>
    <source>
        <strain evidence="10 11">INB8</strain>
    </source>
</reference>
<evidence type="ECO:0000256" key="2">
    <source>
        <dbReference type="ARBA" id="ARBA00022448"/>
    </source>
</evidence>
<dbReference type="GO" id="GO:0016020">
    <property type="term" value="C:membrane"/>
    <property type="evidence" value="ECO:0007669"/>
    <property type="project" value="InterPro"/>
</dbReference>
<keyword evidence="5 9" id="KW-0812">Transmembrane</keyword>
<sequence>MINATIRNRTRYSSLRYHRFIQYRCSSNDCFWYIKWGRHGLDACFKYTYPDGSRIAFGNIDPNFRSLFIPALPGLTMLMGWNLGYGMNLIEAFQAGGAGIIVTIVFYIVSVIFIVIDRNVLGNDGSVGATFMTVAGLSVSTAGILGSIYPEVLGEYITAAASETLMAVVITSVITPSMVAKLSSRENKLSL</sequence>
<accession>A0A839A5T8</accession>
<feature type="transmembrane region" description="Helical" evidence="9">
    <location>
        <begin position="95"/>
        <end position="116"/>
    </location>
</feature>
<evidence type="ECO:0000313" key="11">
    <source>
        <dbReference type="Proteomes" id="UP000571018"/>
    </source>
</evidence>
<name>A0A839A5T8_9LACT</name>
<evidence type="ECO:0000256" key="4">
    <source>
        <dbReference type="ARBA" id="ARBA00022597"/>
    </source>
</evidence>
<feature type="transmembrane region" description="Helical" evidence="9">
    <location>
        <begin position="156"/>
        <end position="180"/>
    </location>
</feature>
<feature type="transmembrane region" description="Helical" evidence="9">
    <location>
        <begin position="128"/>
        <end position="150"/>
    </location>
</feature>
<feature type="transmembrane region" description="Helical" evidence="9">
    <location>
        <begin position="64"/>
        <end position="83"/>
    </location>
</feature>
<evidence type="ECO:0000256" key="1">
    <source>
        <dbReference type="ARBA" id="ARBA00006430"/>
    </source>
</evidence>
<comment type="similarity">
    <text evidence="1">Belongs to the KdgT transporter family.</text>
</comment>
<keyword evidence="3" id="KW-1003">Cell membrane</keyword>
<dbReference type="InterPro" id="IPR004684">
    <property type="entry name" value="2keto-3dGluconate_permease"/>
</dbReference>
<evidence type="ECO:0000256" key="7">
    <source>
        <dbReference type="ARBA" id="ARBA00022989"/>
    </source>
</evidence>
<keyword evidence="7 9" id="KW-1133">Transmembrane helix</keyword>
<keyword evidence="8 9" id="KW-0472">Membrane</keyword>
<dbReference type="Pfam" id="PF03812">
    <property type="entry name" value="KdgT"/>
    <property type="match status" value="1"/>
</dbReference>
<gene>
    <name evidence="10" type="ORF">HW423_07155</name>
</gene>
<keyword evidence="11" id="KW-1185">Reference proteome</keyword>
<organism evidence="10 11">
    <name type="scientific">Ruoffia halotolerans</name>
    <dbReference type="NCBI Taxonomy" id="2748684"/>
    <lineage>
        <taxon>Bacteria</taxon>
        <taxon>Bacillati</taxon>
        <taxon>Bacillota</taxon>
        <taxon>Bacilli</taxon>
        <taxon>Lactobacillales</taxon>
        <taxon>Aerococcaceae</taxon>
        <taxon>Ruoffia</taxon>
    </lineage>
</organism>
<dbReference type="Proteomes" id="UP000571018">
    <property type="component" value="Unassembled WGS sequence"/>
</dbReference>
<keyword evidence="4" id="KW-0762">Sugar transport</keyword>
<keyword evidence="6" id="KW-0769">Symport</keyword>
<dbReference type="AlphaFoldDB" id="A0A839A5T8"/>
<dbReference type="GO" id="GO:0015649">
    <property type="term" value="F:2-keto-3-deoxygluconate:proton symporter activity"/>
    <property type="evidence" value="ECO:0007669"/>
    <property type="project" value="InterPro"/>
</dbReference>
<evidence type="ECO:0000256" key="5">
    <source>
        <dbReference type="ARBA" id="ARBA00022692"/>
    </source>
</evidence>
<evidence type="ECO:0000256" key="9">
    <source>
        <dbReference type="SAM" id="Phobius"/>
    </source>
</evidence>
<keyword evidence="2" id="KW-0813">Transport</keyword>